<name>A0AAV4HNX1_9GAST</name>
<gene>
    <name evidence="2" type="ORF">ElyMa_001048800</name>
</gene>
<accession>A0AAV4HNX1</accession>
<evidence type="ECO:0000256" key="1">
    <source>
        <dbReference type="SAM" id="MobiDB-lite"/>
    </source>
</evidence>
<keyword evidence="2" id="KW-0251">Elongation factor</keyword>
<sequence>MGKYGAVLELVPPPANLSKASLAELGRELCQHVVGMNPRSVGEYSPSLQVRQQSSSPEGSAEDDNFDQGYRSDVSSEDGEQTELLRQDFLLDSSICVGELLESHGGPMVARFKRFACGEELEGEGESQ</sequence>
<dbReference type="AlphaFoldDB" id="A0AAV4HNX1"/>
<comment type="caution">
    <text evidence="2">The sequence shown here is derived from an EMBL/GenBank/DDBJ whole genome shotgun (WGS) entry which is preliminary data.</text>
</comment>
<feature type="region of interest" description="Disordered" evidence="1">
    <location>
        <begin position="40"/>
        <end position="81"/>
    </location>
</feature>
<keyword evidence="2" id="KW-0648">Protein biosynthesis</keyword>
<keyword evidence="3" id="KW-1185">Reference proteome</keyword>
<dbReference type="InterPro" id="IPR036402">
    <property type="entry name" value="EF-Ts_dimer_sf"/>
</dbReference>
<dbReference type="Gene3D" id="3.30.479.20">
    <property type="entry name" value="Elongation factor Ts, dimerisation domain"/>
    <property type="match status" value="1"/>
</dbReference>
<evidence type="ECO:0000313" key="3">
    <source>
        <dbReference type="Proteomes" id="UP000762676"/>
    </source>
</evidence>
<feature type="compositionally biased region" description="Polar residues" evidence="1">
    <location>
        <begin position="46"/>
        <end position="58"/>
    </location>
</feature>
<evidence type="ECO:0000313" key="2">
    <source>
        <dbReference type="EMBL" id="GFR99583.1"/>
    </source>
</evidence>
<dbReference type="Proteomes" id="UP000762676">
    <property type="component" value="Unassembled WGS sequence"/>
</dbReference>
<organism evidence="2 3">
    <name type="scientific">Elysia marginata</name>
    <dbReference type="NCBI Taxonomy" id="1093978"/>
    <lineage>
        <taxon>Eukaryota</taxon>
        <taxon>Metazoa</taxon>
        <taxon>Spiralia</taxon>
        <taxon>Lophotrochozoa</taxon>
        <taxon>Mollusca</taxon>
        <taxon>Gastropoda</taxon>
        <taxon>Heterobranchia</taxon>
        <taxon>Euthyneura</taxon>
        <taxon>Panpulmonata</taxon>
        <taxon>Sacoglossa</taxon>
        <taxon>Placobranchoidea</taxon>
        <taxon>Plakobranchidae</taxon>
        <taxon>Elysia</taxon>
    </lineage>
</organism>
<dbReference type="SUPFAM" id="SSF54713">
    <property type="entry name" value="Elongation factor Ts (EF-Ts), dimerisation domain"/>
    <property type="match status" value="1"/>
</dbReference>
<dbReference type="EMBL" id="BMAT01002129">
    <property type="protein sequence ID" value="GFR99583.1"/>
    <property type="molecule type" value="Genomic_DNA"/>
</dbReference>
<dbReference type="GO" id="GO:0003746">
    <property type="term" value="F:translation elongation factor activity"/>
    <property type="evidence" value="ECO:0007669"/>
    <property type="project" value="UniProtKB-KW"/>
</dbReference>
<protein>
    <submittedName>
        <fullName evidence="2">Elongation factor Ts, mitochondrial</fullName>
    </submittedName>
</protein>
<reference evidence="2 3" key="1">
    <citation type="journal article" date="2021" name="Elife">
        <title>Chloroplast acquisition without the gene transfer in kleptoplastic sea slugs, Plakobranchus ocellatus.</title>
        <authorList>
            <person name="Maeda T."/>
            <person name="Takahashi S."/>
            <person name="Yoshida T."/>
            <person name="Shimamura S."/>
            <person name="Takaki Y."/>
            <person name="Nagai Y."/>
            <person name="Toyoda A."/>
            <person name="Suzuki Y."/>
            <person name="Arimoto A."/>
            <person name="Ishii H."/>
            <person name="Satoh N."/>
            <person name="Nishiyama T."/>
            <person name="Hasebe M."/>
            <person name="Maruyama T."/>
            <person name="Minagawa J."/>
            <person name="Obokata J."/>
            <person name="Shigenobu S."/>
        </authorList>
    </citation>
    <scope>NUCLEOTIDE SEQUENCE [LARGE SCALE GENOMIC DNA]</scope>
</reference>
<proteinExistence type="predicted"/>